<keyword evidence="4" id="KW-0808">Transferase</keyword>
<keyword evidence="9" id="KW-0862">Zinc</keyword>
<keyword evidence="16" id="KW-1185">Reference proteome</keyword>
<dbReference type="InterPro" id="IPR054694">
    <property type="entry name" value="Parkin-like_IBR"/>
</dbReference>
<keyword evidence="6" id="KW-0677">Repeat</keyword>
<evidence type="ECO:0000256" key="4">
    <source>
        <dbReference type="ARBA" id="ARBA00022679"/>
    </source>
</evidence>
<dbReference type="InterPro" id="IPR013083">
    <property type="entry name" value="Znf_RING/FYVE/PHD"/>
</dbReference>
<evidence type="ECO:0000256" key="5">
    <source>
        <dbReference type="ARBA" id="ARBA00022723"/>
    </source>
</evidence>
<dbReference type="InterPro" id="IPR017907">
    <property type="entry name" value="Znf_RING_CS"/>
</dbReference>
<name>A0AB34J980_PRYPA</name>
<dbReference type="PANTHER" id="PTHR11685">
    <property type="entry name" value="RBR FAMILY RING FINGER AND IBR DOMAIN-CONTAINING"/>
    <property type="match status" value="1"/>
</dbReference>
<evidence type="ECO:0000313" key="15">
    <source>
        <dbReference type="EMBL" id="KAL1515148.1"/>
    </source>
</evidence>
<evidence type="ECO:0000256" key="12">
    <source>
        <dbReference type="SAM" id="Phobius"/>
    </source>
</evidence>
<feature type="domain" description="RING-type" evidence="14">
    <location>
        <begin position="741"/>
        <end position="955"/>
    </location>
</feature>
<accession>A0AB34J980</accession>
<dbReference type="SUPFAM" id="SSF57850">
    <property type="entry name" value="RING/U-box"/>
    <property type="match status" value="3"/>
</dbReference>
<keyword evidence="12" id="KW-1133">Transmembrane helix</keyword>
<evidence type="ECO:0000259" key="13">
    <source>
        <dbReference type="PROSITE" id="PS50089"/>
    </source>
</evidence>
<evidence type="ECO:0000259" key="14">
    <source>
        <dbReference type="PROSITE" id="PS51873"/>
    </source>
</evidence>
<dbReference type="InterPro" id="IPR001841">
    <property type="entry name" value="Znf_RING"/>
</dbReference>
<dbReference type="InterPro" id="IPR044066">
    <property type="entry name" value="TRIAD_supradom"/>
</dbReference>
<comment type="catalytic activity">
    <reaction evidence="1">
        <text>[E2 ubiquitin-conjugating enzyme]-S-ubiquitinyl-L-cysteine + [acceptor protein]-L-lysine = [E2 ubiquitin-conjugating enzyme]-L-cysteine + [acceptor protein]-N(6)-ubiquitinyl-L-lysine.</text>
        <dbReference type="EC" id="2.3.2.31"/>
    </reaction>
</comment>
<feature type="transmembrane region" description="Helical" evidence="12">
    <location>
        <begin position="535"/>
        <end position="561"/>
    </location>
</feature>
<evidence type="ECO:0000313" key="16">
    <source>
        <dbReference type="Proteomes" id="UP001515480"/>
    </source>
</evidence>
<dbReference type="GO" id="GO:0008270">
    <property type="term" value="F:zinc ion binding"/>
    <property type="evidence" value="ECO:0007669"/>
    <property type="project" value="UniProtKB-KW"/>
</dbReference>
<feature type="domain" description="RING-type" evidence="13">
    <location>
        <begin position="745"/>
        <end position="793"/>
    </location>
</feature>
<dbReference type="FunFam" id="1.20.120.1750:FF:000002">
    <property type="entry name" value="RBR-type E3 ubiquitin transferase"/>
    <property type="match status" value="1"/>
</dbReference>
<gene>
    <name evidence="15" type="ORF">AB1Y20_004209</name>
</gene>
<evidence type="ECO:0000256" key="3">
    <source>
        <dbReference type="ARBA" id="ARBA00012251"/>
    </source>
</evidence>
<dbReference type="InterPro" id="IPR048962">
    <property type="entry name" value="ARIH1-like_UBL"/>
</dbReference>
<evidence type="ECO:0000256" key="8">
    <source>
        <dbReference type="ARBA" id="ARBA00022786"/>
    </source>
</evidence>
<evidence type="ECO:0000256" key="7">
    <source>
        <dbReference type="ARBA" id="ARBA00022771"/>
    </source>
</evidence>
<dbReference type="CDD" id="cd20356">
    <property type="entry name" value="Rcat_RBR_HHARI-like"/>
    <property type="match status" value="1"/>
</dbReference>
<organism evidence="15 16">
    <name type="scientific">Prymnesium parvum</name>
    <name type="common">Toxic golden alga</name>
    <dbReference type="NCBI Taxonomy" id="97485"/>
    <lineage>
        <taxon>Eukaryota</taxon>
        <taxon>Haptista</taxon>
        <taxon>Haptophyta</taxon>
        <taxon>Prymnesiophyceae</taxon>
        <taxon>Prymnesiales</taxon>
        <taxon>Prymnesiaceae</taxon>
        <taxon>Prymnesium</taxon>
    </lineage>
</organism>
<keyword evidence="12" id="KW-0472">Membrane</keyword>
<dbReference type="EC" id="2.3.2.31" evidence="3"/>
<dbReference type="InterPro" id="IPR031127">
    <property type="entry name" value="E3_UB_ligase_RBR"/>
</dbReference>
<dbReference type="Proteomes" id="UP001515480">
    <property type="component" value="Unassembled WGS sequence"/>
</dbReference>
<protein>
    <recommendedName>
        <fullName evidence="3">RBR-type E3 ubiquitin transferase</fullName>
        <ecNumber evidence="3">2.3.2.31</ecNumber>
    </recommendedName>
</protein>
<evidence type="ECO:0000256" key="2">
    <source>
        <dbReference type="ARBA" id="ARBA00004906"/>
    </source>
</evidence>
<evidence type="ECO:0000256" key="1">
    <source>
        <dbReference type="ARBA" id="ARBA00001798"/>
    </source>
</evidence>
<comment type="caution">
    <text evidence="15">The sequence shown here is derived from an EMBL/GenBank/DDBJ whole genome shotgun (WGS) entry which is preliminary data.</text>
</comment>
<dbReference type="GO" id="GO:0061630">
    <property type="term" value="F:ubiquitin protein ligase activity"/>
    <property type="evidence" value="ECO:0007669"/>
    <property type="project" value="UniProtKB-EC"/>
</dbReference>
<comment type="pathway">
    <text evidence="2">Protein modification; protein ubiquitination.</text>
</comment>
<dbReference type="PROSITE" id="PS51873">
    <property type="entry name" value="TRIAD"/>
    <property type="match status" value="1"/>
</dbReference>
<feature type="region of interest" description="Disordered" evidence="11">
    <location>
        <begin position="582"/>
        <end position="606"/>
    </location>
</feature>
<evidence type="ECO:0000256" key="9">
    <source>
        <dbReference type="ARBA" id="ARBA00022833"/>
    </source>
</evidence>
<dbReference type="PROSITE" id="PS50089">
    <property type="entry name" value="ZF_RING_2"/>
    <property type="match status" value="1"/>
</dbReference>
<dbReference type="Pfam" id="PF22605">
    <property type="entry name" value="IBR_2"/>
    <property type="match status" value="1"/>
</dbReference>
<dbReference type="Pfam" id="PF21235">
    <property type="entry name" value="UBA_ARI1"/>
    <property type="match status" value="1"/>
</dbReference>
<dbReference type="EMBL" id="JBGBPQ010000012">
    <property type="protein sequence ID" value="KAL1515148.1"/>
    <property type="molecule type" value="Genomic_DNA"/>
</dbReference>
<dbReference type="Pfam" id="PF01485">
    <property type="entry name" value="IBR"/>
    <property type="match status" value="1"/>
</dbReference>
<sequence>MVALLVLAVAMPPSEQRHVLGRGLDALETQPAPPPADCDAHFASLAARHGVRHPLEVVRERSSLPPPRGGSARRRPCETLALADSRTLYLYRASSSSSAGLVPAQLANLATLLGQLPADLTFVAGVAGGGGGGCDASGVAPFGARVGSLLPSLVGWEEGSAPLLLPVDDDQQLAPMLAAISRQVVPKEDEGSSCVLPGDDAAAAASTGQRASCAAEESDHRCLARLAFAGRFSDGEASWRLLASRGEGAVLLRREEEALLRAAHSERGGERDVRGAVLPDGTLVADVSRRGGARGTLRADGAIEWSDGRVWPRLSPAAAAPIRRDASPANASQLHRHSCLLAVDAPPHHRLLARGLLQASGGRAAAAGARRAARPRPPPPPQANLMLRVGGYDERMPPRRRRVSSYEWYEPMLRAGVHYLRADVDGVSDALRFSAAEGERIRTQGRAAALELFSARSIRCYRRAALLAAAARGGEGGGREAIAEARAHPERWVAIGNATRGGAAASPQAAPPQPSAWTGGAAPSRSAASRWRFNWLSFVMLCLAISIALVSLLFLYGWVLIMANPDGFGRKPRCHTSEETFRLEGRRGGSEGSLAARQRRGVGESSAALMSDMDLDESSYDGSDDEADSLEPSDDCFDEPAVTRHDAAFAVLDEEACLALASKVVEEVSELLCCDTEVAHSLLRSFKWDRERLIEEYMTDCDACAKKAGIHSGVDKSIIHSPTEKGIVRVGGVPKTKANLPPIQCQICFEHSTEYSALHCGHAYCNACYCKYVVSKVADEGHSCVYGRCPAEQCYLVLSKALVASLLTDEAHRVSLEQFARASSLSRSFVDDNAHIKWCPGADCGRAIQARPGVIGVACTCGTRFCFKCGNEDHSPCSCEDLKRWIAKCKDDSETSNWLIANTKACPKCQTSIEKNGGCNHMTCKNGACKFEFCWVCCGAWKDHSGSFYACNKYDPQKDKDNQDKKKQDSSRAALERYLHYYTRFTNHDNSLKLEMEAKVMMEKKVKEMEALGNKMWIDCLFLNEANEALHECRYALKFTYVYAFYLPEKHNFRVHFEMQQMELEKQTEELAEQLERAVGDIDRMKVVNCYQMARKRKHNLFEIVEARHNQEDEGGSSSG</sequence>
<dbReference type="InterPro" id="IPR045840">
    <property type="entry name" value="Ariadne"/>
</dbReference>
<dbReference type="SMART" id="SM00647">
    <property type="entry name" value="IBR"/>
    <property type="match status" value="2"/>
</dbReference>
<evidence type="ECO:0000256" key="11">
    <source>
        <dbReference type="SAM" id="MobiDB-lite"/>
    </source>
</evidence>
<feature type="region of interest" description="Disordered" evidence="11">
    <location>
        <begin position="502"/>
        <end position="521"/>
    </location>
</feature>
<dbReference type="Gene3D" id="3.30.40.10">
    <property type="entry name" value="Zinc/RING finger domain, C3HC4 (zinc finger)"/>
    <property type="match status" value="1"/>
</dbReference>
<evidence type="ECO:0000256" key="6">
    <source>
        <dbReference type="ARBA" id="ARBA00022737"/>
    </source>
</evidence>
<dbReference type="Gene3D" id="1.20.120.1750">
    <property type="match status" value="1"/>
</dbReference>
<keyword evidence="12" id="KW-0812">Transmembrane</keyword>
<dbReference type="PROSITE" id="PS00518">
    <property type="entry name" value="ZF_RING_1"/>
    <property type="match status" value="1"/>
</dbReference>
<dbReference type="GO" id="GO:0016567">
    <property type="term" value="P:protein ubiquitination"/>
    <property type="evidence" value="ECO:0007669"/>
    <property type="project" value="InterPro"/>
</dbReference>
<proteinExistence type="predicted"/>
<reference evidence="15 16" key="1">
    <citation type="journal article" date="2024" name="Science">
        <title>Giant polyketide synthase enzymes in the biosynthesis of giant marine polyether toxins.</title>
        <authorList>
            <person name="Fallon T.R."/>
            <person name="Shende V.V."/>
            <person name="Wierzbicki I.H."/>
            <person name="Pendleton A.L."/>
            <person name="Watervoot N.F."/>
            <person name="Auber R.P."/>
            <person name="Gonzalez D.J."/>
            <person name="Wisecaver J.H."/>
            <person name="Moore B.S."/>
        </authorList>
    </citation>
    <scope>NUCLEOTIDE SEQUENCE [LARGE SCALE GENOMIC DNA]</scope>
    <source>
        <strain evidence="15 16">12B1</strain>
    </source>
</reference>
<keyword evidence="7 10" id="KW-0863">Zinc-finger</keyword>
<keyword evidence="5" id="KW-0479">Metal-binding</keyword>
<dbReference type="InterPro" id="IPR002867">
    <property type="entry name" value="IBR_dom"/>
</dbReference>
<dbReference type="AlphaFoldDB" id="A0AB34J980"/>
<evidence type="ECO:0000256" key="10">
    <source>
        <dbReference type="PROSITE-ProRule" id="PRU00175"/>
    </source>
</evidence>
<keyword evidence="8" id="KW-0833">Ubl conjugation pathway</keyword>
<feature type="region of interest" description="Disordered" evidence="11">
    <location>
        <begin position="616"/>
        <end position="635"/>
    </location>
</feature>
<dbReference type="Pfam" id="PF19422">
    <property type="entry name" value="Ariadne"/>
    <property type="match status" value="1"/>
</dbReference>